<dbReference type="AlphaFoldDB" id="A0A9Q1JD75"/>
<evidence type="ECO:0000256" key="2">
    <source>
        <dbReference type="PROSITE-ProRule" id="PRU00196"/>
    </source>
</evidence>
<sequence>MRADAIMVREVTMVLALLFTCTGPAPSVAHPSPSTAPCPTQPVCPNITTCAPCLAPPTCAPPPQPAPPAPPILGVLKVKGESSTCRGVVYLGLNGTNYLPVCSNSVMGVTRGALCRQLGCGGYRLQREAQRSVEGYRIYGNGSLETSFCRMLEIHCKAGDDSRELVAYKVVTGLLLGLFLFLVLFRFGPHMYSFIRKRLPVGGSTWIGPTQSQSVSFYRAQAGVPPNNSTSKRMSYPALERLAVNASREPSSNRNSDCDSYN</sequence>
<dbReference type="SUPFAM" id="SSF56487">
    <property type="entry name" value="SRCR-like"/>
    <property type="match status" value="1"/>
</dbReference>
<feature type="chain" id="PRO_5040296372" description="SRCR domain-containing protein" evidence="4">
    <location>
        <begin position="30"/>
        <end position="262"/>
    </location>
</feature>
<comment type="caution">
    <text evidence="2">Lacks conserved residue(s) required for the propagation of feature annotation.</text>
</comment>
<dbReference type="EMBL" id="JAINUF010000001">
    <property type="protein sequence ID" value="KAJ8382376.1"/>
    <property type="molecule type" value="Genomic_DNA"/>
</dbReference>
<dbReference type="Proteomes" id="UP001152622">
    <property type="component" value="Chromosome 1"/>
</dbReference>
<accession>A0A9Q1JD75</accession>
<dbReference type="GO" id="GO:0016020">
    <property type="term" value="C:membrane"/>
    <property type="evidence" value="ECO:0007669"/>
    <property type="project" value="InterPro"/>
</dbReference>
<gene>
    <name evidence="6" type="ORF">SKAU_G00031540</name>
</gene>
<evidence type="ECO:0000256" key="3">
    <source>
        <dbReference type="SAM" id="Phobius"/>
    </source>
</evidence>
<keyword evidence="7" id="KW-1185">Reference proteome</keyword>
<keyword evidence="3" id="KW-1133">Transmembrane helix</keyword>
<evidence type="ECO:0000259" key="5">
    <source>
        <dbReference type="PROSITE" id="PS50287"/>
    </source>
</evidence>
<keyword evidence="3" id="KW-0812">Transmembrane</keyword>
<keyword evidence="1" id="KW-1015">Disulfide bond</keyword>
<proteinExistence type="predicted"/>
<evidence type="ECO:0000313" key="7">
    <source>
        <dbReference type="Proteomes" id="UP001152622"/>
    </source>
</evidence>
<organism evidence="6 7">
    <name type="scientific">Synaphobranchus kaupii</name>
    <name type="common">Kaup's arrowtooth eel</name>
    <dbReference type="NCBI Taxonomy" id="118154"/>
    <lineage>
        <taxon>Eukaryota</taxon>
        <taxon>Metazoa</taxon>
        <taxon>Chordata</taxon>
        <taxon>Craniata</taxon>
        <taxon>Vertebrata</taxon>
        <taxon>Euteleostomi</taxon>
        <taxon>Actinopterygii</taxon>
        <taxon>Neopterygii</taxon>
        <taxon>Teleostei</taxon>
        <taxon>Anguilliformes</taxon>
        <taxon>Synaphobranchidae</taxon>
        <taxon>Synaphobranchus</taxon>
    </lineage>
</organism>
<dbReference type="PROSITE" id="PS50287">
    <property type="entry name" value="SRCR_2"/>
    <property type="match status" value="1"/>
</dbReference>
<reference evidence="6" key="1">
    <citation type="journal article" date="2023" name="Science">
        <title>Genome structures resolve the early diversification of teleost fishes.</title>
        <authorList>
            <person name="Parey E."/>
            <person name="Louis A."/>
            <person name="Montfort J."/>
            <person name="Bouchez O."/>
            <person name="Roques C."/>
            <person name="Iampietro C."/>
            <person name="Lluch J."/>
            <person name="Castinel A."/>
            <person name="Donnadieu C."/>
            <person name="Desvignes T."/>
            <person name="Floi Bucao C."/>
            <person name="Jouanno E."/>
            <person name="Wen M."/>
            <person name="Mejri S."/>
            <person name="Dirks R."/>
            <person name="Jansen H."/>
            <person name="Henkel C."/>
            <person name="Chen W.J."/>
            <person name="Zahm M."/>
            <person name="Cabau C."/>
            <person name="Klopp C."/>
            <person name="Thompson A.W."/>
            <person name="Robinson-Rechavi M."/>
            <person name="Braasch I."/>
            <person name="Lecointre G."/>
            <person name="Bobe J."/>
            <person name="Postlethwait J.H."/>
            <person name="Berthelot C."/>
            <person name="Roest Crollius H."/>
            <person name="Guiguen Y."/>
        </authorList>
    </citation>
    <scope>NUCLEOTIDE SEQUENCE</scope>
    <source>
        <strain evidence="6">WJC10195</strain>
    </source>
</reference>
<dbReference type="OrthoDB" id="544868at2759"/>
<keyword evidence="3" id="KW-0472">Membrane</keyword>
<evidence type="ECO:0000256" key="1">
    <source>
        <dbReference type="ARBA" id="ARBA00023157"/>
    </source>
</evidence>
<protein>
    <recommendedName>
        <fullName evidence="5">SRCR domain-containing protein</fullName>
    </recommendedName>
</protein>
<feature type="transmembrane region" description="Helical" evidence="3">
    <location>
        <begin position="166"/>
        <end position="188"/>
    </location>
</feature>
<keyword evidence="4" id="KW-0732">Signal</keyword>
<feature type="signal peptide" evidence="4">
    <location>
        <begin position="1"/>
        <end position="29"/>
    </location>
</feature>
<name>A0A9Q1JD75_SYNKA</name>
<evidence type="ECO:0000256" key="4">
    <source>
        <dbReference type="SAM" id="SignalP"/>
    </source>
</evidence>
<dbReference type="InterPro" id="IPR001190">
    <property type="entry name" value="SRCR"/>
</dbReference>
<evidence type="ECO:0000313" key="6">
    <source>
        <dbReference type="EMBL" id="KAJ8382376.1"/>
    </source>
</evidence>
<feature type="domain" description="SRCR" evidence="5">
    <location>
        <begin position="76"/>
        <end position="121"/>
    </location>
</feature>
<dbReference type="InterPro" id="IPR036772">
    <property type="entry name" value="SRCR-like_dom_sf"/>
</dbReference>
<comment type="caution">
    <text evidence="6">The sequence shown here is derived from an EMBL/GenBank/DDBJ whole genome shotgun (WGS) entry which is preliminary data.</text>
</comment>